<dbReference type="EMBL" id="CM043799">
    <property type="protein sequence ID" value="KAI4803986.1"/>
    <property type="molecule type" value="Genomic_DNA"/>
</dbReference>
<reference evidence="1" key="1">
    <citation type="submission" date="2022-05" db="EMBL/GenBank/DDBJ databases">
        <title>Chromosome-level genome of Chaenocephalus aceratus.</title>
        <authorList>
            <person name="Park H."/>
        </authorList>
    </citation>
    <scope>NUCLEOTIDE SEQUENCE</scope>
    <source>
        <strain evidence="1">KU_202001</strain>
    </source>
</reference>
<dbReference type="Proteomes" id="UP001057452">
    <property type="component" value="Chromosome 15"/>
</dbReference>
<feature type="non-terminal residue" evidence="1">
    <location>
        <position position="1"/>
    </location>
</feature>
<gene>
    <name evidence="1" type="ORF">KUCAC02_025631</name>
</gene>
<organism evidence="1 2">
    <name type="scientific">Chaenocephalus aceratus</name>
    <name type="common">Blackfin icefish</name>
    <name type="synonym">Chaenichthys aceratus</name>
    <dbReference type="NCBI Taxonomy" id="36190"/>
    <lineage>
        <taxon>Eukaryota</taxon>
        <taxon>Metazoa</taxon>
        <taxon>Chordata</taxon>
        <taxon>Craniata</taxon>
        <taxon>Vertebrata</taxon>
        <taxon>Euteleostomi</taxon>
        <taxon>Actinopterygii</taxon>
        <taxon>Neopterygii</taxon>
        <taxon>Teleostei</taxon>
        <taxon>Neoteleostei</taxon>
        <taxon>Acanthomorphata</taxon>
        <taxon>Eupercaria</taxon>
        <taxon>Perciformes</taxon>
        <taxon>Notothenioidei</taxon>
        <taxon>Channichthyidae</taxon>
        <taxon>Chaenocephalus</taxon>
    </lineage>
</organism>
<proteinExistence type="predicted"/>
<sequence>TAQTDSNCCDSKARRKRERETEAVGMYMCAGKGEGARVWTGVVPQTCGSENGTSVSQIPDDVLTGGLSDWSSLSVKERPGDVACFIKTSHAT</sequence>
<comment type="caution">
    <text evidence="1">The sequence shown here is derived from an EMBL/GenBank/DDBJ whole genome shotgun (WGS) entry which is preliminary data.</text>
</comment>
<feature type="non-terminal residue" evidence="1">
    <location>
        <position position="92"/>
    </location>
</feature>
<keyword evidence="2" id="KW-1185">Reference proteome</keyword>
<accession>A0ACB9VV01</accession>
<evidence type="ECO:0000313" key="2">
    <source>
        <dbReference type="Proteomes" id="UP001057452"/>
    </source>
</evidence>
<name>A0ACB9VV01_CHAAC</name>
<evidence type="ECO:0000313" key="1">
    <source>
        <dbReference type="EMBL" id="KAI4803986.1"/>
    </source>
</evidence>
<protein>
    <submittedName>
        <fullName evidence="1">Uncharacterized protein</fullName>
    </submittedName>
</protein>